<organism evidence="1 2">
    <name type="scientific">Trichinella murrelli</name>
    <dbReference type="NCBI Taxonomy" id="144512"/>
    <lineage>
        <taxon>Eukaryota</taxon>
        <taxon>Metazoa</taxon>
        <taxon>Ecdysozoa</taxon>
        <taxon>Nematoda</taxon>
        <taxon>Enoplea</taxon>
        <taxon>Dorylaimia</taxon>
        <taxon>Trichinellida</taxon>
        <taxon>Trichinellidae</taxon>
        <taxon>Trichinella</taxon>
    </lineage>
</organism>
<dbReference type="AlphaFoldDB" id="A0A0V0THL7"/>
<comment type="caution">
    <text evidence="1">The sequence shown here is derived from an EMBL/GenBank/DDBJ whole genome shotgun (WGS) entry which is preliminary data.</text>
</comment>
<protein>
    <submittedName>
        <fullName evidence="1">Uncharacterized protein</fullName>
    </submittedName>
</protein>
<dbReference type="EMBL" id="JYDJ01000268">
    <property type="protein sequence ID" value="KRX38446.1"/>
    <property type="molecule type" value="Genomic_DNA"/>
</dbReference>
<sequence length="61" mass="6630">MAAPTGVRETPCADVADVRCALDNGCLRHCVSCASIKYLKKLPDGRARQMTIARSKRPKAQ</sequence>
<evidence type="ECO:0000313" key="1">
    <source>
        <dbReference type="EMBL" id="KRX38446.1"/>
    </source>
</evidence>
<reference evidence="1 2" key="1">
    <citation type="submission" date="2015-01" db="EMBL/GenBank/DDBJ databases">
        <title>Evolution of Trichinella species and genotypes.</title>
        <authorList>
            <person name="Korhonen P.K."/>
            <person name="Edoardo P."/>
            <person name="Giuseppe L.R."/>
            <person name="Gasser R.B."/>
        </authorList>
    </citation>
    <scope>NUCLEOTIDE SEQUENCE [LARGE SCALE GENOMIC DNA]</scope>
    <source>
        <strain evidence="1">ISS417</strain>
    </source>
</reference>
<dbReference type="Proteomes" id="UP000055048">
    <property type="component" value="Unassembled WGS sequence"/>
</dbReference>
<name>A0A0V0THL7_9BILA</name>
<accession>A0A0V0THL7</accession>
<proteinExistence type="predicted"/>
<evidence type="ECO:0000313" key="2">
    <source>
        <dbReference type="Proteomes" id="UP000055048"/>
    </source>
</evidence>
<keyword evidence="2" id="KW-1185">Reference proteome</keyword>
<gene>
    <name evidence="1" type="ORF">T05_3908</name>
</gene>